<reference evidence="15" key="1">
    <citation type="journal article" date="2012" name="Mol. Plant Microbe Interact.">
        <title>A highly conserved effector in Fusarium oxysporum is required for full virulence on Arabidopsis.</title>
        <authorList>
            <person name="Thatcher L.F."/>
            <person name="Gardiner D.M."/>
            <person name="Kazan K."/>
            <person name="Manners J."/>
        </authorList>
    </citation>
    <scope>NUCLEOTIDE SEQUENCE [LARGE SCALE GENOMIC DNA]</scope>
    <source>
        <strain evidence="15">Fo5176</strain>
    </source>
</reference>
<dbReference type="GO" id="GO:0006633">
    <property type="term" value="P:fatty acid biosynthetic process"/>
    <property type="evidence" value="ECO:0007669"/>
    <property type="project" value="UniProtKB-KW"/>
</dbReference>
<evidence type="ECO:0000256" key="8">
    <source>
        <dbReference type="ARBA" id="ARBA00023160"/>
    </source>
</evidence>
<dbReference type="PROSITE" id="PS52004">
    <property type="entry name" value="KS3_2"/>
    <property type="match status" value="1"/>
</dbReference>
<dbReference type="SUPFAM" id="SSF53901">
    <property type="entry name" value="Thiolase-like"/>
    <property type="match status" value="2"/>
</dbReference>
<evidence type="ECO:0000256" key="9">
    <source>
        <dbReference type="ARBA" id="ARBA00023315"/>
    </source>
</evidence>
<keyword evidence="9" id="KW-0012">Acyltransferase</keyword>
<keyword evidence="5 12" id="KW-0808">Transferase</keyword>
<evidence type="ECO:0000256" key="3">
    <source>
        <dbReference type="ARBA" id="ARBA00013191"/>
    </source>
</evidence>
<dbReference type="InterPro" id="IPR014031">
    <property type="entry name" value="Ketoacyl_synth_C"/>
</dbReference>
<dbReference type="InterPro" id="IPR020841">
    <property type="entry name" value="PKS_Beta-ketoAc_synthase_dom"/>
</dbReference>
<organism evidence="15">
    <name type="scientific">Fusarium oxysporum (strain Fo5176)</name>
    <name type="common">Fusarium vascular wilt</name>
    <dbReference type="NCBI Taxonomy" id="660025"/>
    <lineage>
        <taxon>Eukaryota</taxon>
        <taxon>Fungi</taxon>
        <taxon>Dikarya</taxon>
        <taxon>Ascomycota</taxon>
        <taxon>Pezizomycotina</taxon>
        <taxon>Sordariomycetes</taxon>
        <taxon>Hypocreomycetidae</taxon>
        <taxon>Hypocreales</taxon>
        <taxon>Nectriaceae</taxon>
        <taxon>Fusarium</taxon>
        <taxon>Fusarium oxysporum species complex</taxon>
    </lineage>
</organism>
<dbReference type="PROSITE" id="PS00606">
    <property type="entry name" value="KS3_1"/>
    <property type="match status" value="1"/>
</dbReference>
<evidence type="ECO:0000256" key="10">
    <source>
        <dbReference type="ARBA" id="ARBA00044350"/>
    </source>
</evidence>
<sequence length="760" mass="82722">MRRVVVTGLGAITPLGVGIRRTWTRLINNECGIVSVADLEPQARWEELTSTVSGLVPSGDGEGRWRASDWVNANEQRRMSKFTQYAIAASDMALRDSGWEPKNAEQQEATGVCLGSGIGNLDEIYETSLVHHQDGYKKVSPLFVPKILINMAAGHVAMKYGFQGPNHTATTACTTGAHSIGDAARFITMGDADVMVAGGSESCIHPLTFAGFGRARSLSTAYNDNPTASCRPFDADRNGFVVSEGAAVVVLEELEHAKARGAHIYAEIKGYGCSGDAHHMTAPREDGHGAYLAMKKALKSAGIKPSQVDYINAHATATHVGDVAETSAIKRIMLGEEGHQKESDVTVSSTKGAVGHLLGAAGAIEALFCILAIHEGVVPATLNLQKPDVGAAFNFVPNEAQEKTVGVAVSNSFGFGGTNSSLDPRVHDDNTPSASHPALHRPFTPNLPIEHTLTMSMACETCRTQARTVLRAAMRAGASRAAAPMTRNFLPPAAFVTRRHFSNTSSRSLLKGIGKSMAEPYRVLGATEQLFKASAKAADYHITEKERKDDQSLASQHVSQQPQRIRPMLTFTAFKLPPTFSTWSHVTMLHLYLINTRIRCFDREGFQNWQHQLTDHFFFECEKKMHIDHHITSSALRQRYLKDIFVQWRGLLLAYDEGLIKGDAMLASAIWRNLFKGSADADPRALLAIVGWMRSTLLQFEAVSDNNLPAQLPAIMAKPVDVFWTRLEKQLGGQQEDGLPAKEVKEEPVSTEETAKASAN</sequence>
<evidence type="ECO:0000256" key="4">
    <source>
        <dbReference type="ARBA" id="ARBA00022516"/>
    </source>
</evidence>
<name>F9FBC3_FUSOF</name>
<dbReference type="PANTHER" id="PTHR11712">
    <property type="entry name" value="POLYKETIDE SYNTHASE-RELATED"/>
    <property type="match status" value="1"/>
</dbReference>
<dbReference type="SMART" id="SM00825">
    <property type="entry name" value="PKS_KS"/>
    <property type="match status" value="1"/>
</dbReference>
<evidence type="ECO:0000256" key="6">
    <source>
        <dbReference type="ARBA" id="ARBA00022832"/>
    </source>
</evidence>
<feature type="region of interest" description="Disordered" evidence="13">
    <location>
        <begin position="732"/>
        <end position="760"/>
    </location>
</feature>
<dbReference type="Gene3D" id="3.40.47.10">
    <property type="match status" value="2"/>
</dbReference>
<evidence type="ECO:0000256" key="7">
    <source>
        <dbReference type="ARBA" id="ARBA00023098"/>
    </source>
</evidence>
<accession>F9FBC3</accession>
<dbReference type="InterPro" id="IPR017568">
    <property type="entry name" value="3-oxoacyl-ACP_synth-2"/>
</dbReference>
<evidence type="ECO:0000256" key="1">
    <source>
        <dbReference type="ARBA" id="ARBA00005194"/>
    </source>
</evidence>
<dbReference type="NCBIfam" id="TIGR03150">
    <property type="entry name" value="fabF"/>
    <property type="match status" value="1"/>
</dbReference>
<dbReference type="AlphaFoldDB" id="F9FBC3"/>
<dbReference type="InterPro" id="IPR014030">
    <property type="entry name" value="Ketoacyl_synth_N"/>
</dbReference>
<dbReference type="InterPro" id="IPR000794">
    <property type="entry name" value="Beta-ketoacyl_synthase"/>
</dbReference>
<keyword evidence="7" id="KW-0443">Lipid metabolism</keyword>
<proteinExistence type="inferred from homology"/>
<dbReference type="PANTHER" id="PTHR11712:SF336">
    <property type="entry name" value="3-OXOACYL-[ACYL-CARRIER-PROTEIN] SYNTHASE, MITOCHONDRIAL"/>
    <property type="match status" value="1"/>
</dbReference>
<dbReference type="InterPro" id="IPR021150">
    <property type="entry name" value="Ubiq_cyt_c_chap"/>
</dbReference>
<dbReference type="Pfam" id="PF00109">
    <property type="entry name" value="ketoacyl-synt"/>
    <property type="match status" value="1"/>
</dbReference>
<keyword evidence="8" id="KW-0275">Fatty acid biosynthesis</keyword>
<evidence type="ECO:0000256" key="5">
    <source>
        <dbReference type="ARBA" id="ARBA00022679"/>
    </source>
</evidence>
<keyword evidence="4" id="KW-0444">Lipid biosynthesis</keyword>
<evidence type="ECO:0000256" key="12">
    <source>
        <dbReference type="RuleBase" id="RU003694"/>
    </source>
</evidence>
<dbReference type="EMBL" id="AFQF01001219">
    <property type="protein sequence ID" value="EGU85827.1"/>
    <property type="molecule type" value="Genomic_DNA"/>
</dbReference>
<dbReference type="PaxDb" id="5507-FOXG_02190P0"/>
<dbReference type="NCBIfam" id="NF005589">
    <property type="entry name" value="PRK07314.1"/>
    <property type="match status" value="1"/>
</dbReference>
<evidence type="ECO:0000313" key="15">
    <source>
        <dbReference type="EMBL" id="EGU85827.1"/>
    </source>
</evidence>
<dbReference type="CDD" id="cd00834">
    <property type="entry name" value="KAS_I_II"/>
    <property type="match status" value="1"/>
</dbReference>
<gene>
    <name evidence="15" type="ORF">FOXB_03675</name>
</gene>
<dbReference type="OrthoDB" id="5334845at2759"/>
<dbReference type="Pfam" id="PF03981">
    <property type="entry name" value="Ubiq_cyt_C_chap"/>
    <property type="match status" value="1"/>
</dbReference>
<evidence type="ECO:0000256" key="11">
    <source>
        <dbReference type="ARBA" id="ARBA00072686"/>
    </source>
</evidence>
<dbReference type="EC" id="2.3.1.41" evidence="3"/>
<keyword evidence="6" id="KW-0276">Fatty acid metabolism</keyword>
<comment type="similarity">
    <text evidence="2 12">Belongs to the thiolase-like superfamily. Beta-ketoacyl-ACP synthases family.</text>
</comment>
<dbReference type="FunFam" id="3.40.47.10:FF:000024">
    <property type="entry name" value="3-oxoacyl-[acyl-carrier-protein] synthase, mitochondrial"/>
    <property type="match status" value="1"/>
</dbReference>
<feature type="domain" description="Ketosynthase family 3 (KS3)" evidence="14">
    <location>
        <begin position="1"/>
        <end position="426"/>
    </location>
</feature>
<evidence type="ECO:0000256" key="2">
    <source>
        <dbReference type="ARBA" id="ARBA00008467"/>
    </source>
</evidence>
<dbReference type="InterPro" id="IPR016039">
    <property type="entry name" value="Thiolase-like"/>
</dbReference>
<feature type="compositionally biased region" description="Basic and acidic residues" evidence="13">
    <location>
        <begin position="739"/>
        <end position="748"/>
    </location>
</feature>
<dbReference type="GO" id="GO:0004315">
    <property type="term" value="F:3-oxoacyl-[acyl-carrier-protein] synthase activity"/>
    <property type="evidence" value="ECO:0007669"/>
    <property type="project" value="UniProtKB-EC"/>
</dbReference>
<dbReference type="GO" id="GO:0005739">
    <property type="term" value="C:mitochondrion"/>
    <property type="evidence" value="ECO:0007669"/>
    <property type="project" value="TreeGrafter"/>
</dbReference>
<comment type="pathway">
    <text evidence="1">Lipid metabolism; fatty acid biosynthesis.</text>
</comment>
<comment type="caution">
    <text evidence="15">The sequence shown here is derived from an EMBL/GenBank/DDBJ whole genome shotgun (WGS) entry which is preliminary data.</text>
</comment>
<evidence type="ECO:0000256" key="13">
    <source>
        <dbReference type="SAM" id="MobiDB-lite"/>
    </source>
</evidence>
<evidence type="ECO:0000259" key="14">
    <source>
        <dbReference type="PROSITE" id="PS52004"/>
    </source>
</evidence>
<dbReference type="InterPro" id="IPR018201">
    <property type="entry name" value="Ketoacyl_synth_AS"/>
</dbReference>
<dbReference type="Pfam" id="PF02801">
    <property type="entry name" value="Ketoacyl-synt_C"/>
    <property type="match status" value="1"/>
</dbReference>
<dbReference type="FunFam" id="3.40.47.10:FF:000015">
    <property type="entry name" value="3-oxoacyl-[acyl-carrier-protein] synthase, mitochondrial"/>
    <property type="match status" value="1"/>
</dbReference>
<dbReference type="STRING" id="660025.F9FBC3"/>
<protein>
    <recommendedName>
        <fullName evidence="11">3-oxoacyl-[acyl-carrier-protein] synthase, mitochondrial</fullName>
        <ecNumber evidence="3">2.3.1.41</ecNumber>
    </recommendedName>
    <alternativeName>
        <fullName evidence="10">Beta-ketoacyl-ACP synthase</fullName>
    </alternativeName>
</protein>